<comment type="caution">
    <text evidence="1">The sequence shown here is derived from an EMBL/GenBank/DDBJ whole genome shotgun (WGS) entry which is preliminary data.</text>
</comment>
<organism evidence="1">
    <name type="scientific">marine sediment metagenome</name>
    <dbReference type="NCBI Taxonomy" id="412755"/>
    <lineage>
        <taxon>unclassified sequences</taxon>
        <taxon>metagenomes</taxon>
        <taxon>ecological metagenomes</taxon>
    </lineage>
</organism>
<sequence length="539" mass="61654">MTIEGYIRKRPDTSYWEAQIHAGIEFRRKFAYEQEWDKWRAFYRGNWAPGVMPVNLFYMFLRSIVPRTYFRDPTVSISPAKPGAENLLFARLLERVDNKMIKRMKFKQKLKGVVQDTFLLGTGVAKLGFGGFYSPTILDDEPGPPLTGEGAAVEYFTGTDDFMPWVARTPPGNFIVPAGITSFDHARWTIEEFKRPLDDVQRDPRLENTAGLQGTENREVTDSIDLGNIIRPVKMVKLFEVRDKATGKVFVYAPDHSKDDKILFFDDDRFLLTYGGFNHFPTIFNDDDEAFWGLPDSKILEPLQLELNEIKTQIMRHRRIALVKFLIKKKGMKKEEAEKMVSEDVGVVAWVEGQGDINKLVKEFSASIPPELFVAADTLMQDVREQIGFSRNQFGEFNSRSGDTTATEANIVKQATEIRIDERRDVMADTVVDIVEMMHGVLFDNWGEEQIVDVIGPGGVPIWIRVRGELLKRGKFSVKVDPDSSIPETKGLREQRAIQLFQFLRENPLIDPIKLTMYLMTELKGPAFDDMMQMLPQPG</sequence>
<accession>A0A0F9D9L4</accession>
<feature type="non-terminal residue" evidence="1">
    <location>
        <position position="539"/>
    </location>
</feature>
<protein>
    <submittedName>
        <fullName evidence="1">Uncharacterized protein</fullName>
    </submittedName>
</protein>
<proteinExistence type="predicted"/>
<name>A0A0F9D9L4_9ZZZZ</name>
<dbReference type="AlphaFoldDB" id="A0A0F9D9L4"/>
<reference evidence="1" key="1">
    <citation type="journal article" date="2015" name="Nature">
        <title>Complex archaea that bridge the gap between prokaryotes and eukaryotes.</title>
        <authorList>
            <person name="Spang A."/>
            <person name="Saw J.H."/>
            <person name="Jorgensen S.L."/>
            <person name="Zaremba-Niedzwiedzka K."/>
            <person name="Martijn J."/>
            <person name="Lind A.E."/>
            <person name="van Eijk R."/>
            <person name="Schleper C."/>
            <person name="Guy L."/>
            <person name="Ettema T.J."/>
        </authorList>
    </citation>
    <scope>NUCLEOTIDE SEQUENCE</scope>
</reference>
<evidence type="ECO:0000313" key="1">
    <source>
        <dbReference type="EMBL" id="KKL50406.1"/>
    </source>
</evidence>
<dbReference type="EMBL" id="LAZR01032610">
    <property type="protein sequence ID" value="KKL50406.1"/>
    <property type="molecule type" value="Genomic_DNA"/>
</dbReference>
<gene>
    <name evidence="1" type="ORF">LCGC14_2305800</name>
</gene>